<name>A0A256FCC2_9HYPH</name>
<dbReference type="AlphaFoldDB" id="A0A256FCC2"/>
<keyword evidence="2" id="KW-1185">Reference proteome</keyword>
<sequence length="52" mass="5781">MPAPQSGFNPPPITKATNAITKPLITSHMILDRMPLTLFMKPAPYFQTVLIE</sequence>
<dbReference type="EMBL" id="NNRL01000159">
    <property type="protein sequence ID" value="OYR12316.1"/>
    <property type="molecule type" value="Genomic_DNA"/>
</dbReference>
<reference evidence="1 2" key="1">
    <citation type="submission" date="2017-07" db="EMBL/GenBank/DDBJ databases">
        <title>Phylogenetic study on the rhizospheric bacterium Ochrobactrum sp. A44.</title>
        <authorList>
            <person name="Krzyzanowska D.M."/>
            <person name="Ossowicki A."/>
            <person name="Rajewska M."/>
            <person name="Maciag T."/>
            <person name="Kaczynski Z."/>
            <person name="Czerwicka M."/>
            <person name="Jafra S."/>
        </authorList>
    </citation>
    <scope>NUCLEOTIDE SEQUENCE [LARGE SCALE GENOMIC DNA]</scope>
    <source>
        <strain evidence="1 2">OgA9a</strain>
    </source>
</reference>
<evidence type="ECO:0000313" key="2">
    <source>
        <dbReference type="Proteomes" id="UP000216478"/>
    </source>
</evidence>
<accession>A0A256FCC2</accession>
<protein>
    <submittedName>
        <fullName evidence="1">Uncharacterized protein</fullName>
    </submittedName>
</protein>
<comment type="caution">
    <text evidence="1">The sequence shown here is derived from an EMBL/GenBank/DDBJ whole genome shotgun (WGS) entry which is preliminary data.</text>
</comment>
<dbReference type="Proteomes" id="UP000216478">
    <property type="component" value="Unassembled WGS sequence"/>
</dbReference>
<proteinExistence type="predicted"/>
<gene>
    <name evidence="1" type="ORF">CEV33_1100</name>
</gene>
<organism evidence="1 2">
    <name type="scientific">Brucella grignonensis</name>
    <dbReference type="NCBI Taxonomy" id="94627"/>
    <lineage>
        <taxon>Bacteria</taxon>
        <taxon>Pseudomonadati</taxon>
        <taxon>Pseudomonadota</taxon>
        <taxon>Alphaproteobacteria</taxon>
        <taxon>Hyphomicrobiales</taxon>
        <taxon>Brucellaceae</taxon>
        <taxon>Brucella/Ochrobactrum group</taxon>
        <taxon>Brucella</taxon>
    </lineage>
</organism>
<evidence type="ECO:0000313" key="1">
    <source>
        <dbReference type="EMBL" id="OYR12316.1"/>
    </source>
</evidence>